<keyword evidence="3" id="KW-1185">Reference proteome</keyword>
<dbReference type="Proteomes" id="UP001432146">
    <property type="component" value="Unassembled WGS sequence"/>
</dbReference>
<evidence type="ECO:0000313" key="2">
    <source>
        <dbReference type="EMBL" id="KAK9304137.1"/>
    </source>
</evidence>
<sequence length="80" mass="9393">MARVKKNKWSLFVKQTSTKPSRELLEKIRKQIEFYFDVNMRKEDSGIASLYLVIGITCVAIAVMMSLSCIRNQIFIFRQM</sequence>
<protein>
    <submittedName>
        <fullName evidence="2">Uncharacterized protein</fullName>
    </submittedName>
</protein>
<feature type="transmembrane region" description="Helical" evidence="1">
    <location>
        <begin position="48"/>
        <end position="70"/>
    </location>
</feature>
<keyword evidence="1" id="KW-0472">Membrane</keyword>
<evidence type="ECO:0000313" key="3">
    <source>
        <dbReference type="Proteomes" id="UP001432146"/>
    </source>
</evidence>
<evidence type="ECO:0000256" key="1">
    <source>
        <dbReference type="SAM" id="Phobius"/>
    </source>
</evidence>
<comment type="caution">
    <text evidence="2">The sequence shown here is derived from an EMBL/GenBank/DDBJ whole genome shotgun (WGS) entry which is preliminary data.</text>
</comment>
<proteinExistence type="predicted"/>
<dbReference type="EMBL" id="JAWNGG020000066">
    <property type="protein sequence ID" value="KAK9304137.1"/>
    <property type="molecule type" value="Genomic_DNA"/>
</dbReference>
<reference evidence="2 3" key="1">
    <citation type="submission" date="2024-05" db="EMBL/GenBank/DDBJ databases">
        <title>The nuclear and mitochondrial genome assemblies of Tetragonisca angustula (Apidae: Meliponini), a tiny yet remarkable pollinator in the Neotropics.</title>
        <authorList>
            <person name="Ferrari R."/>
            <person name="Ricardo P.C."/>
            <person name="Dias F.C."/>
            <person name="Araujo N.S."/>
            <person name="Soares D.O."/>
            <person name="Zhou Q.-S."/>
            <person name="Zhu C.-D."/>
            <person name="Coutinho L."/>
            <person name="Airas M.C."/>
            <person name="Batista T.M."/>
        </authorList>
    </citation>
    <scope>NUCLEOTIDE SEQUENCE [LARGE SCALE GENOMIC DNA]</scope>
    <source>
        <strain evidence="2">ASF017062</strain>
        <tissue evidence="2">Abdomen</tissue>
    </source>
</reference>
<name>A0AAW1A4Q1_9HYME</name>
<accession>A0AAW1A4Q1</accession>
<gene>
    <name evidence="2" type="ORF">QLX08_004405</name>
</gene>
<keyword evidence="1" id="KW-1133">Transmembrane helix</keyword>
<organism evidence="2 3">
    <name type="scientific">Tetragonisca angustula</name>
    <dbReference type="NCBI Taxonomy" id="166442"/>
    <lineage>
        <taxon>Eukaryota</taxon>
        <taxon>Metazoa</taxon>
        <taxon>Ecdysozoa</taxon>
        <taxon>Arthropoda</taxon>
        <taxon>Hexapoda</taxon>
        <taxon>Insecta</taxon>
        <taxon>Pterygota</taxon>
        <taxon>Neoptera</taxon>
        <taxon>Endopterygota</taxon>
        <taxon>Hymenoptera</taxon>
        <taxon>Apocrita</taxon>
        <taxon>Aculeata</taxon>
        <taxon>Apoidea</taxon>
        <taxon>Anthophila</taxon>
        <taxon>Apidae</taxon>
        <taxon>Tetragonisca</taxon>
    </lineage>
</organism>
<dbReference type="AlphaFoldDB" id="A0AAW1A4Q1"/>
<keyword evidence="1" id="KW-0812">Transmembrane</keyword>